<sequence length="262" mass="29729">MSSSSWKSVRRECKFKPPSTHCYQSEEPCGATCSVRDICWLSPHLLLFRMTSYWYVSGDELVDNYTVVNVNVYYESLCGDSIRWVKDQLVPNYASLKKHLKITLIPYGKATQTRNAETGRWHFSCQHGSSECLGNKAQACGIHAIESDYQENERQDQIVYLIGCTMSDQYPPSAVETCAKRYLKEETQKRISDCINSSLADDLLAANGDKTWALEPQLSFVPTIILNGARTAEIQKSALYNFKTLICSYLTKDEQRSICPNL</sequence>
<dbReference type="GO" id="GO:0005576">
    <property type="term" value="C:extracellular region"/>
    <property type="evidence" value="ECO:0007669"/>
    <property type="project" value="UniProtKB-SubCell"/>
</dbReference>
<proteinExistence type="inferred from homology"/>
<evidence type="ECO:0000256" key="2">
    <source>
        <dbReference type="ARBA" id="ARBA00005679"/>
    </source>
</evidence>
<dbReference type="EMBL" id="JACSDZ010000002">
    <property type="protein sequence ID" value="KAF7413653.1"/>
    <property type="molecule type" value="Genomic_DNA"/>
</dbReference>
<dbReference type="PANTHER" id="PTHR13234">
    <property type="entry name" value="GAMMA-INTERFERON INDUCIBLE LYSOSOMAL THIOL REDUCTASE GILT"/>
    <property type="match status" value="1"/>
</dbReference>
<protein>
    <recommendedName>
        <fullName evidence="8">Gamma-interferon-inducible lysosomal thiol reductase</fullName>
    </recommendedName>
</protein>
<name>A0A834KVC7_VESGE</name>
<keyword evidence="3" id="KW-0964">Secreted</keyword>
<keyword evidence="5" id="KW-0325">Glycoprotein</keyword>
<keyword evidence="4" id="KW-0732">Signal</keyword>
<evidence type="ECO:0000256" key="5">
    <source>
        <dbReference type="ARBA" id="ARBA00023180"/>
    </source>
</evidence>
<evidence type="ECO:0008006" key="8">
    <source>
        <dbReference type="Google" id="ProtNLM"/>
    </source>
</evidence>
<keyword evidence="7" id="KW-1185">Reference proteome</keyword>
<dbReference type="Pfam" id="PF03227">
    <property type="entry name" value="GILT"/>
    <property type="match status" value="1"/>
</dbReference>
<comment type="subcellular location">
    <subcellularLocation>
        <location evidence="1">Secreted</location>
    </subcellularLocation>
</comment>
<comment type="similarity">
    <text evidence="2">Belongs to the GILT family.</text>
</comment>
<dbReference type="GO" id="GO:0016671">
    <property type="term" value="F:oxidoreductase activity, acting on a sulfur group of donors, disulfide as acceptor"/>
    <property type="evidence" value="ECO:0007669"/>
    <property type="project" value="InterPro"/>
</dbReference>
<dbReference type="Proteomes" id="UP000617340">
    <property type="component" value="Unassembled WGS sequence"/>
</dbReference>
<evidence type="ECO:0000313" key="7">
    <source>
        <dbReference type="Proteomes" id="UP000617340"/>
    </source>
</evidence>
<gene>
    <name evidence="6" type="ORF">HZH68_002142</name>
</gene>
<comment type="caution">
    <text evidence="6">The sequence shown here is derived from an EMBL/GenBank/DDBJ whole genome shotgun (WGS) entry which is preliminary data.</text>
</comment>
<dbReference type="InterPro" id="IPR004911">
    <property type="entry name" value="Interferon-induced_GILT"/>
</dbReference>
<dbReference type="AlphaFoldDB" id="A0A834KVC7"/>
<evidence type="ECO:0000313" key="6">
    <source>
        <dbReference type="EMBL" id="KAF7413653.1"/>
    </source>
</evidence>
<organism evidence="6 7">
    <name type="scientific">Vespula germanica</name>
    <name type="common">German yellow jacket</name>
    <name type="synonym">Paravespula germanica</name>
    <dbReference type="NCBI Taxonomy" id="30212"/>
    <lineage>
        <taxon>Eukaryota</taxon>
        <taxon>Metazoa</taxon>
        <taxon>Ecdysozoa</taxon>
        <taxon>Arthropoda</taxon>
        <taxon>Hexapoda</taxon>
        <taxon>Insecta</taxon>
        <taxon>Pterygota</taxon>
        <taxon>Neoptera</taxon>
        <taxon>Endopterygota</taxon>
        <taxon>Hymenoptera</taxon>
        <taxon>Apocrita</taxon>
        <taxon>Aculeata</taxon>
        <taxon>Vespoidea</taxon>
        <taxon>Vespidae</taxon>
        <taxon>Vespinae</taxon>
        <taxon>Vespula</taxon>
    </lineage>
</organism>
<evidence type="ECO:0000256" key="4">
    <source>
        <dbReference type="ARBA" id="ARBA00022729"/>
    </source>
</evidence>
<evidence type="ECO:0000256" key="1">
    <source>
        <dbReference type="ARBA" id="ARBA00004613"/>
    </source>
</evidence>
<dbReference type="PANTHER" id="PTHR13234:SF8">
    <property type="entry name" value="GAMMA-INTERFERON-INDUCIBLE LYSOSOMAL THIOL REDUCTASE"/>
    <property type="match status" value="1"/>
</dbReference>
<accession>A0A834KVC7</accession>
<reference evidence="6" key="1">
    <citation type="journal article" date="2020" name="G3 (Bethesda)">
        <title>High-Quality Assemblies for Three Invasive Social Wasps from the &lt;i&gt;Vespula&lt;/i&gt; Genus.</title>
        <authorList>
            <person name="Harrop T.W.R."/>
            <person name="Guhlin J."/>
            <person name="McLaughlin G.M."/>
            <person name="Permina E."/>
            <person name="Stockwell P."/>
            <person name="Gilligan J."/>
            <person name="Le Lec M.F."/>
            <person name="Gruber M.A.M."/>
            <person name="Quinn O."/>
            <person name="Lovegrove M."/>
            <person name="Duncan E.J."/>
            <person name="Remnant E.J."/>
            <person name="Van Eeckhoven J."/>
            <person name="Graham B."/>
            <person name="Knapp R.A."/>
            <person name="Langford K.W."/>
            <person name="Kronenberg Z."/>
            <person name="Press M.O."/>
            <person name="Eacker S.M."/>
            <person name="Wilson-Rankin E.E."/>
            <person name="Purcell J."/>
            <person name="Lester P.J."/>
            <person name="Dearden P.K."/>
        </authorList>
    </citation>
    <scope>NUCLEOTIDE SEQUENCE</scope>
    <source>
        <strain evidence="6">Linc-1</strain>
    </source>
</reference>
<evidence type="ECO:0000256" key="3">
    <source>
        <dbReference type="ARBA" id="ARBA00022525"/>
    </source>
</evidence>